<dbReference type="Pfam" id="PF02321">
    <property type="entry name" value="OEP"/>
    <property type="match status" value="2"/>
</dbReference>
<comment type="caution">
    <text evidence="10">The sequence shown here is derived from an EMBL/GenBank/DDBJ whole genome shotgun (WGS) entry which is preliminary data.</text>
</comment>
<dbReference type="EMBL" id="BFAG01000006">
    <property type="protein sequence ID" value="GBF05884.1"/>
    <property type="molecule type" value="Genomic_DNA"/>
</dbReference>
<dbReference type="SUPFAM" id="SSF56954">
    <property type="entry name" value="Outer membrane efflux proteins (OEP)"/>
    <property type="match status" value="1"/>
</dbReference>
<dbReference type="GO" id="GO:0009279">
    <property type="term" value="C:cell outer membrane"/>
    <property type="evidence" value="ECO:0007669"/>
    <property type="project" value="UniProtKB-SubCell"/>
</dbReference>
<evidence type="ECO:0000256" key="1">
    <source>
        <dbReference type="ARBA" id="ARBA00004442"/>
    </source>
</evidence>
<dbReference type="InterPro" id="IPR003423">
    <property type="entry name" value="OMP_efflux"/>
</dbReference>
<dbReference type="OrthoDB" id="63572at2"/>
<dbReference type="GO" id="GO:0015288">
    <property type="term" value="F:porin activity"/>
    <property type="evidence" value="ECO:0007669"/>
    <property type="project" value="TreeGrafter"/>
</dbReference>
<evidence type="ECO:0000256" key="8">
    <source>
        <dbReference type="SAM" id="Coils"/>
    </source>
</evidence>
<dbReference type="GO" id="GO:0015562">
    <property type="term" value="F:efflux transmembrane transporter activity"/>
    <property type="evidence" value="ECO:0007669"/>
    <property type="project" value="InterPro"/>
</dbReference>
<organism evidence="10 11">
    <name type="scientific">Deinococcus aerius</name>
    <dbReference type="NCBI Taxonomy" id="200253"/>
    <lineage>
        <taxon>Bacteria</taxon>
        <taxon>Thermotogati</taxon>
        <taxon>Deinococcota</taxon>
        <taxon>Deinococci</taxon>
        <taxon>Deinococcales</taxon>
        <taxon>Deinococcaceae</taxon>
        <taxon>Deinococcus</taxon>
    </lineage>
</organism>
<keyword evidence="3" id="KW-0813">Transport</keyword>
<evidence type="ECO:0000313" key="10">
    <source>
        <dbReference type="EMBL" id="GBF05884.1"/>
    </source>
</evidence>
<dbReference type="PANTHER" id="PTHR30026">
    <property type="entry name" value="OUTER MEMBRANE PROTEIN TOLC"/>
    <property type="match status" value="1"/>
</dbReference>
<evidence type="ECO:0000256" key="4">
    <source>
        <dbReference type="ARBA" id="ARBA00022452"/>
    </source>
</evidence>
<dbReference type="Proteomes" id="UP000236569">
    <property type="component" value="Unassembled WGS sequence"/>
</dbReference>
<comment type="subcellular location">
    <subcellularLocation>
        <location evidence="1">Cell outer membrane</location>
    </subcellularLocation>
</comment>
<evidence type="ECO:0000256" key="9">
    <source>
        <dbReference type="SAM" id="SignalP"/>
    </source>
</evidence>
<dbReference type="InterPro" id="IPR051906">
    <property type="entry name" value="TolC-like"/>
</dbReference>
<feature type="coiled-coil region" evidence="8">
    <location>
        <begin position="157"/>
        <end position="184"/>
    </location>
</feature>
<sequence>MRSPPLLLLLSLALLAPPASAQSTAQATPSPAQSAPEAAPTPLTLAQTLARLGGSPGWRSADLQFRWAELALDSARARAGLNVTVGVDASAVKVPVRSGEPTLGATVTAQVAASVLPWSPALEAVRSAERDLARAGAERRAAQLSAAVNAVQAYYAARNAAANLALAGEQLALAERQLAVAQAQRTAGTLPPEGLLARQAALDDARAAQRQARANVDLAARSLANLLGGAVTLPADPAAFSPLPAAPGDPGPLDALVARALTGRPEVTRAQNDLSDARARVQAAGLDARLPDLTASVQYGELAGAQGTAGRVVGASLNAKTGVLAGQVSVPLRNAGERPTGLALGLSGSFPVIGGGKGTALASAEVGVQAATLALETTQQSVDLEVRQRYADLQSARDSVSSAQSGLTRAQAALTTAQARLGAGLVTELDVQSAQLGVAQAQLALDNAVVNAYLASLRLAQSTTDLDPTLLTPPTPAPEARP</sequence>
<dbReference type="PANTHER" id="PTHR30026:SF20">
    <property type="entry name" value="OUTER MEMBRANE PROTEIN TOLC"/>
    <property type="match status" value="1"/>
</dbReference>
<proteinExistence type="inferred from homology"/>
<keyword evidence="7" id="KW-0998">Cell outer membrane</keyword>
<dbReference type="AlphaFoldDB" id="A0A2I9CVC5"/>
<comment type="similarity">
    <text evidence="2">Belongs to the outer membrane factor (OMF) (TC 1.B.17) family.</text>
</comment>
<feature type="signal peptide" evidence="9">
    <location>
        <begin position="1"/>
        <end position="21"/>
    </location>
</feature>
<feature type="chain" id="PRO_5014319158" evidence="9">
    <location>
        <begin position="22"/>
        <end position="482"/>
    </location>
</feature>
<evidence type="ECO:0000256" key="7">
    <source>
        <dbReference type="ARBA" id="ARBA00023237"/>
    </source>
</evidence>
<gene>
    <name evidence="10" type="ORF">DAERI_060144</name>
</gene>
<evidence type="ECO:0000256" key="6">
    <source>
        <dbReference type="ARBA" id="ARBA00023136"/>
    </source>
</evidence>
<protein>
    <submittedName>
        <fullName evidence="10">Outer membrane efflux protein</fullName>
    </submittedName>
</protein>
<keyword evidence="9" id="KW-0732">Signal</keyword>
<name>A0A2I9CVC5_9DEIO</name>
<accession>A0A2I9CVC5</accession>
<keyword evidence="4" id="KW-1134">Transmembrane beta strand</keyword>
<evidence type="ECO:0000256" key="5">
    <source>
        <dbReference type="ARBA" id="ARBA00022692"/>
    </source>
</evidence>
<evidence type="ECO:0000256" key="2">
    <source>
        <dbReference type="ARBA" id="ARBA00007613"/>
    </source>
</evidence>
<dbReference type="GO" id="GO:1990281">
    <property type="term" value="C:efflux pump complex"/>
    <property type="evidence" value="ECO:0007669"/>
    <property type="project" value="TreeGrafter"/>
</dbReference>
<evidence type="ECO:0000313" key="11">
    <source>
        <dbReference type="Proteomes" id="UP000236569"/>
    </source>
</evidence>
<evidence type="ECO:0000256" key="3">
    <source>
        <dbReference type="ARBA" id="ARBA00022448"/>
    </source>
</evidence>
<dbReference type="Gene3D" id="1.20.1600.10">
    <property type="entry name" value="Outer membrane efflux proteins (OEP)"/>
    <property type="match status" value="1"/>
</dbReference>
<keyword evidence="11" id="KW-1185">Reference proteome</keyword>
<dbReference type="RefSeq" id="WP_103129296.1">
    <property type="nucleotide sequence ID" value="NZ_BFAG01000006.1"/>
</dbReference>
<keyword evidence="5" id="KW-0812">Transmembrane</keyword>
<reference evidence="11" key="1">
    <citation type="submission" date="2018-01" db="EMBL/GenBank/DDBJ databases">
        <title>Draft Genome Sequence of the Radioresistant Bacterium Deinococcus aerius TR0125, Isolated from the Higher Atmosphere above Japan.</title>
        <authorList>
            <person name="Satoh K."/>
            <person name="Arai H."/>
            <person name="Sanzen T."/>
            <person name="Kawaguchi Y."/>
            <person name="Hayashi H."/>
            <person name="Yokobori S."/>
            <person name="Yamagishi A."/>
            <person name="Oono Y."/>
            <person name="Narumi I."/>
        </authorList>
    </citation>
    <scope>NUCLEOTIDE SEQUENCE [LARGE SCALE GENOMIC DNA]</scope>
    <source>
        <strain evidence="11">TR0125</strain>
    </source>
</reference>
<keyword evidence="8" id="KW-0175">Coiled coil</keyword>
<keyword evidence="6" id="KW-0472">Membrane</keyword>